<proteinExistence type="predicted"/>
<dbReference type="PANTHER" id="PTHR12300:SF117">
    <property type="entry name" value="LP05237P-RELATED"/>
    <property type="match status" value="1"/>
</dbReference>
<dbReference type="GO" id="GO:0005789">
    <property type="term" value="C:endoplasmic reticulum membrane"/>
    <property type="evidence" value="ECO:0007669"/>
    <property type="project" value="TreeGrafter"/>
</dbReference>
<feature type="transmembrane region" description="Helical" evidence="2">
    <location>
        <begin position="38"/>
        <end position="58"/>
    </location>
</feature>
<feature type="region of interest" description="Disordered" evidence="1">
    <location>
        <begin position="421"/>
        <end position="462"/>
    </location>
</feature>
<dbReference type="PANTHER" id="PTHR12300">
    <property type="entry name" value="HVA22-LIKE PROTEINS"/>
    <property type="match status" value="1"/>
</dbReference>
<accession>A0A9P0DY76</accession>
<evidence type="ECO:0000313" key="4">
    <source>
        <dbReference type="EMBL" id="CAH1281377.1"/>
    </source>
</evidence>
<dbReference type="GO" id="GO:0005881">
    <property type="term" value="C:cytoplasmic microtubule"/>
    <property type="evidence" value="ECO:0007669"/>
    <property type="project" value="TreeGrafter"/>
</dbReference>
<dbReference type="GO" id="GO:0071786">
    <property type="term" value="P:endoplasmic reticulum tubular network organization"/>
    <property type="evidence" value="ECO:0007669"/>
    <property type="project" value="TreeGrafter"/>
</dbReference>
<dbReference type="GO" id="GO:0071782">
    <property type="term" value="C:endoplasmic reticulum tubular network"/>
    <property type="evidence" value="ECO:0007669"/>
    <property type="project" value="TreeGrafter"/>
</dbReference>
<feature type="signal peptide" evidence="3">
    <location>
        <begin position="1"/>
        <end position="22"/>
    </location>
</feature>
<reference evidence="4" key="1">
    <citation type="submission" date="2022-01" db="EMBL/GenBank/DDBJ databases">
        <authorList>
            <person name="King R."/>
        </authorList>
    </citation>
    <scope>NUCLEOTIDE SEQUENCE</scope>
</reference>
<dbReference type="GO" id="GO:0008017">
    <property type="term" value="F:microtubule binding"/>
    <property type="evidence" value="ECO:0007669"/>
    <property type="project" value="TreeGrafter"/>
</dbReference>
<feature type="chain" id="PRO_5040303184" description="Receptor expression-enhancing protein" evidence="3">
    <location>
        <begin position="23"/>
        <end position="624"/>
    </location>
</feature>
<organism evidence="4 5">
    <name type="scientific">Diabrotica balteata</name>
    <name type="common">Banded cucumber beetle</name>
    <dbReference type="NCBI Taxonomy" id="107213"/>
    <lineage>
        <taxon>Eukaryota</taxon>
        <taxon>Metazoa</taxon>
        <taxon>Ecdysozoa</taxon>
        <taxon>Arthropoda</taxon>
        <taxon>Hexapoda</taxon>
        <taxon>Insecta</taxon>
        <taxon>Pterygota</taxon>
        <taxon>Neoptera</taxon>
        <taxon>Endopterygota</taxon>
        <taxon>Coleoptera</taxon>
        <taxon>Polyphaga</taxon>
        <taxon>Cucujiformia</taxon>
        <taxon>Chrysomeloidea</taxon>
        <taxon>Chrysomelidae</taxon>
        <taxon>Galerucinae</taxon>
        <taxon>Diabroticina</taxon>
        <taxon>Diabroticites</taxon>
        <taxon>Diabrotica</taxon>
    </lineage>
</organism>
<feature type="compositionally biased region" description="Polar residues" evidence="1">
    <location>
        <begin position="449"/>
        <end position="462"/>
    </location>
</feature>
<evidence type="ECO:0000256" key="1">
    <source>
        <dbReference type="SAM" id="MobiDB-lite"/>
    </source>
</evidence>
<dbReference type="AlphaFoldDB" id="A0A9P0DY76"/>
<keyword evidence="5" id="KW-1185">Reference proteome</keyword>
<dbReference type="InterPro" id="IPR004345">
    <property type="entry name" value="TB2_DP1_HVA22"/>
</dbReference>
<keyword evidence="2" id="KW-0812">Transmembrane</keyword>
<evidence type="ECO:0000256" key="2">
    <source>
        <dbReference type="SAM" id="Phobius"/>
    </source>
</evidence>
<dbReference type="OrthoDB" id="10009287at2759"/>
<evidence type="ECO:0000313" key="5">
    <source>
        <dbReference type="Proteomes" id="UP001153709"/>
    </source>
</evidence>
<evidence type="ECO:0008006" key="6">
    <source>
        <dbReference type="Google" id="ProtNLM"/>
    </source>
</evidence>
<dbReference type="Pfam" id="PF03134">
    <property type="entry name" value="TB2_DP1_HVA22"/>
    <property type="match status" value="1"/>
</dbReference>
<keyword evidence="2" id="KW-0472">Membrane</keyword>
<feature type="compositionally biased region" description="Low complexity" evidence="1">
    <location>
        <begin position="233"/>
        <end position="249"/>
    </location>
</feature>
<feature type="compositionally biased region" description="Acidic residues" evidence="1">
    <location>
        <begin position="258"/>
        <end position="267"/>
    </location>
</feature>
<name>A0A9P0DY76_DIABA</name>
<protein>
    <recommendedName>
        <fullName evidence="6">Receptor expression-enhancing protein</fullName>
    </recommendedName>
</protein>
<dbReference type="Proteomes" id="UP001153709">
    <property type="component" value="Chromosome 6"/>
</dbReference>
<gene>
    <name evidence="4" type="ORF">DIABBA_LOCUS9130</name>
</gene>
<feature type="region of interest" description="Disordered" evidence="1">
    <location>
        <begin position="155"/>
        <end position="186"/>
    </location>
</feature>
<feature type="compositionally biased region" description="Basic and acidic residues" evidence="1">
    <location>
        <begin position="155"/>
        <end position="165"/>
    </location>
</feature>
<feature type="region of interest" description="Disordered" evidence="1">
    <location>
        <begin position="230"/>
        <end position="267"/>
    </location>
</feature>
<keyword evidence="3" id="KW-0732">Signal</keyword>
<sequence length="624" mass="69736">MISSILSRLVILLIGTLYPAYASYKAVRTKNVREYVKWMMYWIVFALFTCVETFTDVFFSWFPFYYEVKIILVIWLLSPATKGSSILYRKFVHPTLSSREQEIDEYISKAKEQSYKQVLDIGSKGVSALMQTAIKGGGGLVNQLRKSYSLSDLSDPAHDDVHDEADTITEPHVTRRRRSPHRSSSTSVVYFSEVDVRPDRVAAVQSAEDISSSGYSSGEGLPLKVAAREGLQRTGSLTRSRSTRVTRSTVPKKSGASDESDENEEFDTNVVFHKETKGLPKLDEKTDSSSENEFLDSLDVVHDNVDDGLNNLNINSKNTQIITACEENVNINKIELSKNVSLECLSSNENDLNIENNPDILQITKDVGSFSAFLKNLIETKNDSENIDKDKIENTNINLDKSDREILKPTTEKLLEQVLVSNPGSRGGKYNKKHAPLPPPSATHPIKPANNSLDSENTSLHDSTPSIKATLVLKPGLVRSVGSAESICKEVFLQPPKPKRTLLNRSRTSLSSTSSCSSKSKSSFSKLIKFPKKIGFWNKDNDAEKRSSWHSYMSQDYLKPLSNSKLQSKSDNDLLRTHVNVTPPHADVSLTKTGSQLSLRTLSESPLASRRIKIIRRYVDEDID</sequence>
<keyword evidence="2" id="KW-1133">Transmembrane helix</keyword>
<dbReference type="EMBL" id="OU898281">
    <property type="protein sequence ID" value="CAH1281377.1"/>
    <property type="molecule type" value="Genomic_DNA"/>
</dbReference>
<evidence type="ECO:0000256" key="3">
    <source>
        <dbReference type="SAM" id="SignalP"/>
    </source>
</evidence>